<keyword evidence="1" id="KW-0500">Molybdenum</keyword>
<dbReference type="RefSeq" id="WP_074215372.1">
    <property type="nucleotide sequence ID" value="NZ_FSRG01000003.1"/>
</dbReference>
<dbReference type="GO" id="GO:0005506">
    <property type="term" value="F:iron ion binding"/>
    <property type="evidence" value="ECO:0007669"/>
    <property type="project" value="InterPro"/>
</dbReference>
<dbReference type="PANTHER" id="PTHR11908:SF132">
    <property type="entry name" value="ALDEHYDE OXIDASE 1-RELATED"/>
    <property type="match status" value="1"/>
</dbReference>
<evidence type="ECO:0000313" key="4">
    <source>
        <dbReference type="EMBL" id="SIN74643.1"/>
    </source>
</evidence>
<feature type="domain" description="Aldehyde oxidase/xanthine dehydrogenase a/b hammerhead" evidence="3">
    <location>
        <begin position="21"/>
        <end position="137"/>
    </location>
</feature>
<dbReference type="OrthoDB" id="9775084at2"/>
<dbReference type="InterPro" id="IPR037165">
    <property type="entry name" value="AldOxase/xan_DH_Mopterin-bd_sf"/>
</dbReference>
<protein>
    <submittedName>
        <fullName evidence="4">Xanthine dehydrogenase, molybdenum binding subunit apoprotein</fullName>
    </submittedName>
</protein>
<dbReference type="InterPro" id="IPR000674">
    <property type="entry name" value="Ald_Oxase/Xan_DH_a/b"/>
</dbReference>
<dbReference type="InterPro" id="IPR008274">
    <property type="entry name" value="AldOxase/xan_DH_MoCoBD1"/>
</dbReference>
<proteinExistence type="predicted"/>
<dbReference type="PANTHER" id="PTHR11908">
    <property type="entry name" value="XANTHINE DEHYDROGENASE"/>
    <property type="match status" value="1"/>
</dbReference>
<accession>A0A1N6DVA5</accession>
<dbReference type="Proteomes" id="UP000184694">
    <property type="component" value="Unassembled WGS sequence"/>
</dbReference>
<evidence type="ECO:0000313" key="5">
    <source>
        <dbReference type="Proteomes" id="UP000184694"/>
    </source>
</evidence>
<name>A0A1N6DVA5_9BACT</name>
<dbReference type="SUPFAM" id="SSF54665">
    <property type="entry name" value="CO dehydrogenase molybdoprotein N-domain-like"/>
    <property type="match status" value="1"/>
</dbReference>
<keyword evidence="5" id="KW-1185">Reference proteome</keyword>
<evidence type="ECO:0000256" key="1">
    <source>
        <dbReference type="ARBA" id="ARBA00022505"/>
    </source>
</evidence>
<dbReference type="InterPro" id="IPR046867">
    <property type="entry name" value="AldOxase/xan_DH_MoCoBD2"/>
</dbReference>
<dbReference type="EMBL" id="FSRG01000003">
    <property type="protein sequence ID" value="SIN74643.1"/>
    <property type="molecule type" value="Genomic_DNA"/>
</dbReference>
<sequence length="779" mass="84076">MTKLNVVGKNVDRRDGVDKTTGRALFTSDMFVPGMLYAKVLRSPHAHARIVNIDTSEAEKLDGVKAVMTHKNGPKNLFNAAAPMFLTVSHLERVLDQYLFDEVVRYVGDEVAAVAATTEAIAEKALSLIKVEYELLPAVFDSEEAMSESAPELHGEKGCTSEGKNIPGEIIKIPYGDVEKGLEESDVVIEKKFTLPIVKQVQMETQSALAQVSGSGEVTIWSTTQTPHPSRSIIGKIFDIPASKIRVLAPPYIGGGFGVRIGLSGLAEPIALGLALLAKRPVKIVYSRKEDFIASDTRHPATVTVKLGAKKDGTFQALDMKGIFNTGAYCGFGTELPGVCGAMTLAIYRIPNQRYYGHSVYTNRTSSGAMRGFGNPQGNFALEQVVDMMADELGMSSYELRMKNIMKVNDPWCLPFPCLSTELAECMRQAGESIGWENRESLKASAPHKVRGMGMAVGTHVSNAWPFCVDYDNAYFTVQSDGTVHVASGVPEMGTGVCTSLVQIAADSFGIDMDNVSLSFGDTLTTPFDIGSHASRTCYAAGLAIKEAAEDTRQQIFEYAAPYFDVSPDSLTLQNGYVFRSSVSATDETSIVLLDDVKAHPEGKVSLEDIAYHAHVRNKQFMSTGKIVPKNAPPWHVCFADVEVDTETGKVDVLKLVAAHDVGTAVNPIIVEGQIEGGVVQGLGYALTEEIRYNDKGVQTHNQMHSYMLPTAEDIPVMESIIVESHDPTGPFGAKGAGECSLVCPASAISNAVANATGVRFTELPLTPERIFAGLHQED</sequence>
<gene>
    <name evidence="4" type="ORF">SAMN02745161_0505</name>
</gene>
<dbReference type="SMART" id="SM01008">
    <property type="entry name" value="Ald_Xan_dh_C"/>
    <property type="match status" value="1"/>
</dbReference>
<dbReference type="Gene3D" id="3.30.365.10">
    <property type="entry name" value="Aldehyde oxidase/xanthine dehydrogenase, molybdopterin binding domain"/>
    <property type="match status" value="4"/>
</dbReference>
<dbReference type="GO" id="GO:0016491">
    <property type="term" value="F:oxidoreductase activity"/>
    <property type="evidence" value="ECO:0007669"/>
    <property type="project" value="UniProtKB-KW"/>
</dbReference>
<keyword evidence="2" id="KW-0560">Oxidoreductase</keyword>
<dbReference type="InterPro" id="IPR016208">
    <property type="entry name" value="Ald_Oxase/xanthine_DH-like"/>
</dbReference>
<dbReference type="Pfam" id="PF02738">
    <property type="entry name" value="MoCoBD_1"/>
    <property type="match status" value="1"/>
</dbReference>
<dbReference type="STRING" id="1121457.SAMN02745161_0505"/>
<dbReference type="Pfam" id="PF20256">
    <property type="entry name" value="MoCoBD_2"/>
    <property type="match status" value="1"/>
</dbReference>
<reference evidence="5" key="1">
    <citation type="submission" date="2016-11" db="EMBL/GenBank/DDBJ databases">
        <authorList>
            <person name="Varghese N."/>
            <person name="Submissions S."/>
        </authorList>
    </citation>
    <scope>NUCLEOTIDE SEQUENCE [LARGE SCALE GENOMIC DNA]</scope>
    <source>
        <strain evidence="5">DSM 17456</strain>
    </source>
</reference>
<dbReference type="InterPro" id="IPR036856">
    <property type="entry name" value="Ald_Oxase/Xan_DH_a/b_sf"/>
</dbReference>
<evidence type="ECO:0000256" key="2">
    <source>
        <dbReference type="ARBA" id="ARBA00023002"/>
    </source>
</evidence>
<evidence type="ECO:0000259" key="3">
    <source>
        <dbReference type="SMART" id="SM01008"/>
    </source>
</evidence>
<dbReference type="AlphaFoldDB" id="A0A1N6DVA5"/>
<dbReference type="SUPFAM" id="SSF56003">
    <property type="entry name" value="Molybdenum cofactor-binding domain"/>
    <property type="match status" value="1"/>
</dbReference>
<organism evidence="4 5">
    <name type="scientific">Halodesulfovibrio marinisediminis DSM 17456</name>
    <dbReference type="NCBI Taxonomy" id="1121457"/>
    <lineage>
        <taxon>Bacteria</taxon>
        <taxon>Pseudomonadati</taxon>
        <taxon>Thermodesulfobacteriota</taxon>
        <taxon>Desulfovibrionia</taxon>
        <taxon>Desulfovibrionales</taxon>
        <taxon>Desulfovibrionaceae</taxon>
        <taxon>Halodesulfovibrio</taxon>
    </lineage>
</organism>
<dbReference type="Gene3D" id="3.90.1170.50">
    <property type="entry name" value="Aldehyde oxidase/xanthine dehydrogenase, a/b hammerhead"/>
    <property type="match status" value="1"/>
</dbReference>
<dbReference type="Pfam" id="PF01315">
    <property type="entry name" value="Ald_Xan_dh_C"/>
    <property type="match status" value="1"/>
</dbReference>